<dbReference type="VEuPathDB" id="FungiDB:PCH_Pc13g09430"/>
<dbReference type="EMBL" id="AM920428">
    <property type="protein sequence ID" value="CAP92012.1"/>
    <property type="molecule type" value="Genomic_DNA"/>
</dbReference>
<reference evidence="2 3" key="1">
    <citation type="journal article" date="2008" name="Nat. Biotechnol.">
        <title>Genome sequencing and analysis of the filamentous fungus Penicillium chrysogenum.</title>
        <authorList>
            <person name="van den Berg M.A."/>
            <person name="Albang R."/>
            <person name="Albermann K."/>
            <person name="Badger J.H."/>
            <person name="Daran J.-M."/>
            <person name="Driessen A.J.M."/>
            <person name="Garcia-Estrada C."/>
            <person name="Fedorova N.D."/>
            <person name="Harris D.M."/>
            <person name="Heijne W.H.M."/>
            <person name="Joardar V.S."/>
            <person name="Kiel J.A.K.W."/>
            <person name="Kovalchuk A."/>
            <person name="Martin J.F."/>
            <person name="Nierman W.C."/>
            <person name="Nijland J.G."/>
            <person name="Pronk J.T."/>
            <person name="Roubos J.A."/>
            <person name="van der Klei I.J."/>
            <person name="van Peij N.N.M.E."/>
            <person name="Veenhuis M."/>
            <person name="von Doehren H."/>
            <person name="Wagner C."/>
            <person name="Wortman J.R."/>
            <person name="Bovenberg R.A.L."/>
        </authorList>
    </citation>
    <scope>NUCLEOTIDE SEQUENCE [LARGE SCALE GENOMIC DNA]</scope>
    <source>
        <strain evidence="3">ATCC 28089 / DSM 1075 / NRRL 1951 / Wisconsin 54-1255</strain>
    </source>
</reference>
<gene>
    <name evidence="2" type="ORF">Pc13g09430</name>
    <name evidence="2" type="ORF">PCH_Pc13g09430</name>
</gene>
<dbReference type="HOGENOM" id="CLU_2050400_0_0_1"/>
<feature type="region of interest" description="Disordered" evidence="1">
    <location>
        <begin position="100"/>
        <end position="120"/>
    </location>
</feature>
<evidence type="ECO:0000313" key="2">
    <source>
        <dbReference type="EMBL" id="CAP92012.1"/>
    </source>
</evidence>
<proteinExistence type="predicted"/>
<evidence type="ECO:0000256" key="1">
    <source>
        <dbReference type="SAM" id="MobiDB-lite"/>
    </source>
</evidence>
<keyword evidence="3" id="KW-1185">Reference proteome</keyword>
<evidence type="ECO:0000313" key="3">
    <source>
        <dbReference type="Proteomes" id="UP000000724"/>
    </source>
</evidence>
<organism evidence="2 3">
    <name type="scientific">Penicillium rubens (strain ATCC 28089 / DSM 1075 / NRRL 1951 / Wisconsin 54-1255)</name>
    <name type="common">Penicillium chrysogenum</name>
    <dbReference type="NCBI Taxonomy" id="500485"/>
    <lineage>
        <taxon>Eukaryota</taxon>
        <taxon>Fungi</taxon>
        <taxon>Dikarya</taxon>
        <taxon>Ascomycota</taxon>
        <taxon>Pezizomycotina</taxon>
        <taxon>Eurotiomycetes</taxon>
        <taxon>Eurotiomycetidae</taxon>
        <taxon>Eurotiales</taxon>
        <taxon>Aspergillaceae</taxon>
        <taxon>Penicillium</taxon>
        <taxon>Penicillium chrysogenum species complex</taxon>
    </lineage>
</organism>
<dbReference type="AlphaFoldDB" id="B6H425"/>
<dbReference type="Proteomes" id="UP000000724">
    <property type="component" value="Contig Pc00c13"/>
</dbReference>
<sequence>MATSKLWPTASTLGCALSGLRQDVEFGDWGVFGSLRLCGTLHQAKGSKRNSLLEECAKGWGNGSSDLIEKGGGRGYDDVKRRGEREPLDMLGRFSEELVISGGGKLSPPGSDKNRGATFG</sequence>
<accession>B6H425</accession>
<name>B6H425_PENRW</name>
<protein>
    <submittedName>
        <fullName evidence="2">Uncharacterized protein</fullName>
    </submittedName>
</protein>